<dbReference type="PATRIC" id="fig|755172.3.peg.1628"/>
<evidence type="ECO:0000256" key="1">
    <source>
        <dbReference type="SAM" id="Phobius"/>
    </source>
</evidence>
<evidence type="ECO:0000313" key="3">
    <source>
        <dbReference type="Proteomes" id="UP000070442"/>
    </source>
</evidence>
<reference evidence="3" key="1">
    <citation type="submission" date="2016-01" db="EMBL/GenBank/DDBJ databases">
        <authorList>
            <person name="Mitreva M."/>
            <person name="Pepin K.H."/>
            <person name="Mihindukulasuriya K.A."/>
            <person name="Fulton R."/>
            <person name="Fronick C."/>
            <person name="O'Laughlin M."/>
            <person name="Miner T."/>
            <person name="Herter B."/>
            <person name="Rosa B.A."/>
            <person name="Cordes M."/>
            <person name="Tomlinson C."/>
            <person name="Wollam A."/>
            <person name="Palsikar V.B."/>
            <person name="Mardis E.R."/>
            <person name="Wilson R.K."/>
        </authorList>
    </citation>
    <scope>NUCLEOTIDE SEQUENCE [LARGE SCALE GENOMIC DNA]</scope>
    <source>
        <strain evidence="3">DNF00729</strain>
    </source>
</reference>
<keyword evidence="1" id="KW-0472">Membrane</keyword>
<name>A0A134ABR6_9FIRM</name>
<dbReference type="Proteomes" id="UP000070442">
    <property type="component" value="Unassembled WGS sequence"/>
</dbReference>
<feature type="transmembrane region" description="Helical" evidence="1">
    <location>
        <begin position="73"/>
        <end position="98"/>
    </location>
</feature>
<gene>
    <name evidence="2" type="ORF">HMPREF1863_01667</name>
</gene>
<feature type="transmembrane region" description="Helical" evidence="1">
    <location>
        <begin position="45"/>
        <end position="67"/>
    </location>
</feature>
<organism evidence="2 3">
    <name type="scientific">Aedoeadaptatus coxii</name>
    <dbReference type="NCBI Taxonomy" id="755172"/>
    <lineage>
        <taxon>Bacteria</taxon>
        <taxon>Bacillati</taxon>
        <taxon>Bacillota</taxon>
        <taxon>Tissierellia</taxon>
        <taxon>Tissierellales</taxon>
        <taxon>Peptoniphilaceae</taxon>
        <taxon>Aedoeadaptatus</taxon>
    </lineage>
</organism>
<evidence type="ECO:0008006" key="4">
    <source>
        <dbReference type="Google" id="ProtNLM"/>
    </source>
</evidence>
<keyword evidence="1" id="KW-1133">Transmembrane helix</keyword>
<accession>A0A134ABR6</accession>
<feature type="transmembrane region" description="Helical" evidence="1">
    <location>
        <begin position="12"/>
        <end position="33"/>
    </location>
</feature>
<dbReference type="AlphaFoldDB" id="A0A134ABR6"/>
<dbReference type="STRING" id="755172.HMPREF1863_01667"/>
<evidence type="ECO:0000313" key="2">
    <source>
        <dbReference type="EMBL" id="KXB65159.1"/>
    </source>
</evidence>
<keyword evidence="1" id="KW-0812">Transmembrane</keyword>
<comment type="caution">
    <text evidence="2">The sequence shown here is derived from an EMBL/GenBank/DDBJ whole genome shotgun (WGS) entry which is preliminary data.</text>
</comment>
<sequence length="117" mass="13275">MLSKISESLNGNFTYLIILILAVIIGIVVTFIINMAGKRMRFLRYVPGLALVFIGMFSLMIVLNHLFDRGSLMNIYVALVCVTSGICSLLFALCIGIYNKDRYPEMYSPDDRRRRDA</sequence>
<keyword evidence="3" id="KW-1185">Reference proteome</keyword>
<dbReference type="RefSeq" id="WP_068369589.1">
    <property type="nucleotide sequence ID" value="NZ_CALTYF010000008.1"/>
</dbReference>
<proteinExistence type="predicted"/>
<protein>
    <recommendedName>
        <fullName evidence="4">YesK-like protein</fullName>
    </recommendedName>
</protein>
<dbReference type="EMBL" id="LSDG01000045">
    <property type="protein sequence ID" value="KXB65159.1"/>
    <property type="molecule type" value="Genomic_DNA"/>
</dbReference>